<dbReference type="OrthoDB" id="3792446at2759"/>
<dbReference type="AlphaFoldDB" id="A0A9Q8PF41"/>
<dbReference type="KEGG" id="ffu:CLAFUR5_11238"/>
<evidence type="ECO:0000313" key="1">
    <source>
        <dbReference type="EMBL" id="UJO21262.1"/>
    </source>
</evidence>
<keyword evidence="2" id="KW-1185">Reference proteome</keyword>
<dbReference type="GeneID" id="71991116"/>
<dbReference type="InterPro" id="IPR038883">
    <property type="entry name" value="AN11006-like"/>
</dbReference>
<organism evidence="1 2">
    <name type="scientific">Passalora fulva</name>
    <name type="common">Tomato leaf mold</name>
    <name type="synonym">Cladosporium fulvum</name>
    <dbReference type="NCBI Taxonomy" id="5499"/>
    <lineage>
        <taxon>Eukaryota</taxon>
        <taxon>Fungi</taxon>
        <taxon>Dikarya</taxon>
        <taxon>Ascomycota</taxon>
        <taxon>Pezizomycotina</taxon>
        <taxon>Dothideomycetes</taxon>
        <taxon>Dothideomycetidae</taxon>
        <taxon>Mycosphaerellales</taxon>
        <taxon>Mycosphaerellaceae</taxon>
        <taxon>Fulvia</taxon>
    </lineage>
</organism>
<protein>
    <submittedName>
        <fullName evidence="1">Uncharacterized protein</fullName>
    </submittedName>
</protein>
<proteinExistence type="predicted"/>
<gene>
    <name evidence="1" type="ORF">CLAFUR5_11238</name>
</gene>
<dbReference type="Proteomes" id="UP000756132">
    <property type="component" value="Chromosome 8"/>
</dbReference>
<reference evidence="1" key="1">
    <citation type="submission" date="2021-12" db="EMBL/GenBank/DDBJ databases">
        <authorList>
            <person name="Zaccaron A."/>
            <person name="Stergiopoulos I."/>
        </authorList>
    </citation>
    <scope>NUCLEOTIDE SEQUENCE</scope>
    <source>
        <strain evidence="1">Race5_Kim</strain>
    </source>
</reference>
<sequence length="185" mass="21405">MTPQCDNRERPRNPQAHLFGIPGELRNLIYDHLFFDSTINLNVKGLVARKASLILTNKQLYSETIALYYAATTVTLVFAVKDFDIKKHQLYRWLGALPCAHRQLIPEIRLVIVPRRRQQVLCRDHANWLECDCVALRVLEVCEGMEEEMEKDKIRLSDGLVRVQVYRGMSAGKQPWWGLNGEKIS</sequence>
<dbReference type="PANTHER" id="PTHR42085:SF1">
    <property type="entry name" value="F-BOX DOMAIN-CONTAINING PROTEIN"/>
    <property type="match status" value="1"/>
</dbReference>
<dbReference type="PANTHER" id="PTHR42085">
    <property type="entry name" value="F-BOX DOMAIN-CONTAINING PROTEIN"/>
    <property type="match status" value="1"/>
</dbReference>
<dbReference type="EMBL" id="CP090170">
    <property type="protein sequence ID" value="UJO21262.1"/>
    <property type="molecule type" value="Genomic_DNA"/>
</dbReference>
<name>A0A9Q8PF41_PASFU</name>
<dbReference type="RefSeq" id="XP_047765628.1">
    <property type="nucleotide sequence ID" value="XM_047910386.1"/>
</dbReference>
<evidence type="ECO:0000313" key="2">
    <source>
        <dbReference type="Proteomes" id="UP000756132"/>
    </source>
</evidence>
<reference evidence="1" key="2">
    <citation type="journal article" date="2022" name="Microb. Genom.">
        <title>A chromosome-scale genome assembly of the tomato pathogen Cladosporium fulvum reveals a compartmentalized genome architecture and the presence of a dispensable chromosome.</title>
        <authorList>
            <person name="Zaccaron A.Z."/>
            <person name="Chen L.H."/>
            <person name="Samaras A."/>
            <person name="Stergiopoulos I."/>
        </authorList>
    </citation>
    <scope>NUCLEOTIDE SEQUENCE</scope>
    <source>
        <strain evidence="1">Race5_Kim</strain>
    </source>
</reference>
<accession>A0A9Q8PF41</accession>